<protein>
    <submittedName>
        <fullName evidence="1">Uncharacterized protein</fullName>
    </submittedName>
</protein>
<sequence length="54" mass="6155">MWPSNQIKEREKGVFFFNKDLFFEVSRCSFSSEPAKLVVVVVVVVAVVTDDLAF</sequence>
<evidence type="ECO:0000313" key="1">
    <source>
        <dbReference type="EnsemblPlants" id="OB11G13050.1"/>
    </source>
</evidence>
<accession>J3N669</accession>
<organism evidence="1">
    <name type="scientific">Oryza brachyantha</name>
    <name type="common">malo sina</name>
    <dbReference type="NCBI Taxonomy" id="4533"/>
    <lineage>
        <taxon>Eukaryota</taxon>
        <taxon>Viridiplantae</taxon>
        <taxon>Streptophyta</taxon>
        <taxon>Embryophyta</taxon>
        <taxon>Tracheophyta</taxon>
        <taxon>Spermatophyta</taxon>
        <taxon>Magnoliopsida</taxon>
        <taxon>Liliopsida</taxon>
        <taxon>Poales</taxon>
        <taxon>Poaceae</taxon>
        <taxon>BOP clade</taxon>
        <taxon>Oryzoideae</taxon>
        <taxon>Oryzeae</taxon>
        <taxon>Oryzinae</taxon>
        <taxon>Oryza</taxon>
    </lineage>
</organism>
<dbReference type="Proteomes" id="UP000006038">
    <property type="component" value="Chromosome 11"/>
</dbReference>
<keyword evidence="2" id="KW-1185">Reference proteome</keyword>
<name>J3N669_ORYBR</name>
<reference evidence="1" key="2">
    <citation type="submission" date="2013-04" db="UniProtKB">
        <authorList>
            <consortium name="EnsemblPlants"/>
        </authorList>
    </citation>
    <scope>IDENTIFICATION</scope>
</reference>
<dbReference type="HOGENOM" id="CLU_3053559_0_0_1"/>
<proteinExistence type="predicted"/>
<reference evidence="1" key="1">
    <citation type="journal article" date="2013" name="Nat. Commun.">
        <title>Whole-genome sequencing of Oryza brachyantha reveals mechanisms underlying Oryza genome evolution.</title>
        <authorList>
            <person name="Chen J."/>
            <person name="Huang Q."/>
            <person name="Gao D."/>
            <person name="Wang J."/>
            <person name="Lang Y."/>
            <person name="Liu T."/>
            <person name="Li B."/>
            <person name="Bai Z."/>
            <person name="Luis Goicoechea J."/>
            <person name="Liang C."/>
            <person name="Chen C."/>
            <person name="Zhang W."/>
            <person name="Sun S."/>
            <person name="Liao Y."/>
            <person name="Zhang X."/>
            <person name="Yang L."/>
            <person name="Song C."/>
            <person name="Wang M."/>
            <person name="Shi J."/>
            <person name="Liu G."/>
            <person name="Liu J."/>
            <person name="Zhou H."/>
            <person name="Zhou W."/>
            <person name="Yu Q."/>
            <person name="An N."/>
            <person name="Chen Y."/>
            <person name="Cai Q."/>
            <person name="Wang B."/>
            <person name="Liu B."/>
            <person name="Min J."/>
            <person name="Huang Y."/>
            <person name="Wu H."/>
            <person name="Li Z."/>
            <person name="Zhang Y."/>
            <person name="Yin Y."/>
            <person name="Song W."/>
            <person name="Jiang J."/>
            <person name="Jackson S.A."/>
            <person name="Wing R.A."/>
            <person name="Wang J."/>
            <person name="Chen M."/>
        </authorList>
    </citation>
    <scope>NUCLEOTIDE SEQUENCE [LARGE SCALE GENOMIC DNA]</scope>
    <source>
        <strain evidence="1">cv. IRGC 101232</strain>
    </source>
</reference>
<dbReference type="AlphaFoldDB" id="J3N669"/>
<dbReference type="EnsemblPlants" id="OB11G13050.1">
    <property type="protein sequence ID" value="OB11G13050.1"/>
    <property type="gene ID" value="OB11G13050"/>
</dbReference>
<dbReference type="Gramene" id="OB11G13050.1">
    <property type="protein sequence ID" value="OB11G13050.1"/>
    <property type="gene ID" value="OB11G13050"/>
</dbReference>
<evidence type="ECO:0000313" key="2">
    <source>
        <dbReference type="Proteomes" id="UP000006038"/>
    </source>
</evidence>